<evidence type="ECO:0000256" key="8">
    <source>
        <dbReference type="ARBA" id="ARBA00022806"/>
    </source>
</evidence>
<evidence type="ECO:0000259" key="14">
    <source>
        <dbReference type="PROSITE" id="PS51192"/>
    </source>
</evidence>
<feature type="compositionally biased region" description="Low complexity" evidence="13">
    <location>
        <begin position="51"/>
        <end position="65"/>
    </location>
</feature>
<feature type="region of interest" description="Disordered" evidence="13">
    <location>
        <begin position="1"/>
        <end position="66"/>
    </location>
</feature>
<evidence type="ECO:0000256" key="1">
    <source>
        <dbReference type="ARBA" id="ARBA00004604"/>
    </source>
</evidence>
<feature type="compositionally biased region" description="Basic residues" evidence="13">
    <location>
        <begin position="7"/>
        <end position="21"/>
    </location>
</feature>
<dbReference type="PROSITE" id="PS51192">
    <property type="entry name" value="HELICASE_ATP_BIND_1"/>
    <property type="match status" value="1"/>
</dbReference>
<keyword evidence="7 12" id="KW-0378">Hydrolase</keyword>
<evidence type="ECO:0000256" key="11">
    <source>
        <dbReference type="ARBA" id="ARBA00037449"/>
    </source>
</evidence>
<evidence type="ECO:0000256" key="3">
    <source>
        <dbReference type="ARBA" id="ARBA00012552"/>
    </source>
</evidence>
<evidence type="ECO:0000256" key="2">
    <source>
        <dbReference type="ARBA" id="ARBA00009334"/>
    </source>
</evidence>
<keyword evidence="8 12" id="KW-0347">Helicase</keyword>
<dbReference type="EC" id="3.6.4.13" evidence="3"/>
<dbReference type="AlphaFoldDB" id="A0A8J5X5E5"/>
<dbReference type="PROSITE" id="PS51194">
    <property type="entry name" value="HELICASE_CTER"/>
    <property type="match status" value="1"/>
</dbReference>
<dbReference type="SMART" id="SM00487">
    <property type="entry name" value="DEXDc"/>
    <property type="match status" value="1"/>
</dbReference>
<keyword evidence="6 12" id="KW-0547">Nucleotide-binding</keyword>
<evidence type="ECO:0000256" key="5">
    <source>
        <dbReference type="ARBA" id="ARBA00022552"/>
    </source>
</evidence>
<evidence type="ECO:0000256" key="10">
    <source>
        <dbReference type="ARBA" id="ARBA00023242"/>
    </source>
</evidence>
<feature type="domain" description="Helicase ATP-binding" evidence="14">
    <location>
        <begin position="136"/>
        <end position="400"/>
    </location>
</feature>
<comment type="subcellular location">
    <subcellularLocation>
        <location evidence="1">Nucleus</location>
        <location evidence="1">Nucleolus</location>
    </subcellularLocation>
</comment>
<dbReference type="Gene3D" id="3.40.50.300">
    <property type="entry name" value="P-loop containing nucleotide triphosphate hydrolases"/>
    <property type="match status" value="2"/>
</dbReference>
<sequence length="647" mass="66934">MSSFAQKKAKTLLTRKRTMKRLRAEMSDDEDEDGVGLAVARPRGVPPWPERAASPPRAQTAAPAARRPRSLWAEPLTLKAAELVELRRAVGVLVRGEDAHLCPRPVRSSDDAALPPLFADAMRSIGAPTAIQAQAWPALLAGLDALCLAETGSGKTLAYVLPVLARAHATGRGATPTSLATDGGGGSARARAAAVRSLSQQPVALILAPTRELATQIALVARKAAKPVRLRAHAVYGGVPRAEQLAALATGCDVLVGTPGRVLDLISDGTGRPSAADAAAAARPADGESAKAAKRRKKAARAAATDAQARAPADVDLGGLVALVVDEADKMLAQGFHEQIDQILARVAEQRGGVAGGAPGAFGVGARRAAPGLAVSLFSSTMPGRLVEAAKGWTHRALFVRVNRKPSADDQGAAAEPVRGRALPTGAAGGARDATADGAVGAAELLATRVSSSVAQTVQVTAEHKKPRKLLAFLTRLVASDTASGARQRSRVLIFTNKVASTEAVCALLRRAGHKCGALHGERRQKEREAALADFRCGKVPLLVATDVAGRGLDVPKLPHVLNYDFPASLEAYVNRVGRAGRAGAQGAALSFFTRNLAKLAPDLVRMLEAAGQPVESYLRQLASAVEAGRAAEGDAVLSAAEAAEDE</sequence>
<evidence type="ECO:0000256" key="13">
    <source>
        <dbReference type="SAM" id="MobiDB-lite"/>
    </source>
</evidence>
<evidence type="ECO:0000259" key="15">
    <source>
        <dbReference type="PROSITE" id="PS51194"/>
    </source>
</evidence>
<feature type="region of interest" description="Disordered" evidence="13">
    <location>
        <begin position="274"/>
        <end position="305"/>
    </location>
</feature>
<gene>
    <name evidence="16" type="ORF">KFE25_010613</name>
</gene>
<dbReference type="GO" id="GO:0005524">
    <property type="term" value="F:ATP binding"/>
    <property type="evidence" value="ECO:0007669"/>
    <property type="project" value="UniProtKB-KW"/>
</dbReference>
<evidence type="ECO:0000256" key="12">
    <source>
        <dbReference type="RuleBase" id="RU000492"/>
    </source>
</evidence>
<feature type="domain" description="Helicase C-terminal" evidence="15">
    <location>
        <begin position="469"/>
        <end position="623"/>
    </location>
</feature>
<dbReference type="InterPro" id="IPR027417">
    <property type="entry name" value="P-loop_NTPase"/>
</dbReference>
<dbReference type="InterPro" id="IPR001650">
    <property type="entry name" value="Helicase_C-like"/>
</dbReference>
<keyword evidence="10" id="KW-0539">Nucleus</keyword>
<dbReference type="CDD" id="cd00268">
    <property type="entry name" value="DEADc"/>
    <property type="match status" value="1"/>
</dbReference>
<evidence type="ECO:0000256" key="4">
    <source>
        <dbReference type="ARBA" id="ARBA00022517"/>
    </source>
</evidence>
<dbReference type="InterPro" id="IPR014001">
    <property type="entry name" value="Helicase_ATP-bd"/>
</dbReference>
<dbReference type="Pfam" id="PF00271">
    <property type="entry name" value="Helicase_C"/>
    <property type="match status" value="1"/>
</dbReference>
<proteinExistence type="inferred from homology"/>
<keyword evidence="5" id="KW-0698">rRNA processing</keyword>
<comment type="similarity">
    <text evidence="2">Belongs to the DEAD box helicase family. DDX5/DBP2 subfamily.</text>
</comment>
<evidence type="ECO:0000313" key="16">
    <source>
        <dbReference type="EMBL" id="KAG8461426.1"/>
    </source>
</evidence>
<dbReference type="Pfam" id="PF00270">
    <property type="entry name" value="DEAD"/>
    <property type="match status" value="1"/>
</dbReference>
<dbReference type="GO" id="GO:0016787">
    <property type="term" value="F:hydrolase activity"/>
    <property type="evidence" value="ECO:0007669"/>
    <property type="project" value="UniProtKB-KW"/>
</dbReference>
<dbReference type="SUPFAM" id="SSF52540">
    <property type="entry name" value="P-loop containing nucleoside triphosphate hydrolases"/>
    <property type="match status" value="1"/>
</dbReference>
<comment type="function">
    <text evidence="11">ATP-dependent RNA helicase required for 60S ribosomal subunit synthesis. Involved in efficient pre-rRNA processing, predominantly at site A3, which is necessary for the normal formation of 25S and 5.8S rRNAs.</text>
</comment>
<evidence type="ECO:0000256" key="6">
    <source>
        <dbReference type="ARBA" id="ARBA00022741"/>
    </source>
</evidence>
<dbReference type="Proteomes" id="UP000751190">
    <property type="component" value="Unassembled WGS sequence"/>
</dbReference>
<evidence type="ECO:0000256" key="7">
    <source>
        <dbReference type="ARBA" id="ARBA00022801"/>
    </source>
</evidence>
<keyword evidence="4" id="KW-0690">Ribosome biogenesis</keyword>
<evidence type="ECO:0000256" key="9">
    <source>
        <dbReference type="ARBA" id="ARBA00022840"/>
    </source>
</evidence>
<organism evidence="16 17">
    <name type="scientific">Diacronema lutheri</name>
    <name type="common">Unicellular marine alga</name>
    <name type="synonym">Monochrysis lutheri</name>
    <dbReference type="NCBI Taxonomy" id="2081491"/>
    <lineage>
        <taxon>Eukaryota</taxon>
        <taxon>Haptista</taxon>
        <taxon>Haptophyta</taxon>
        <taxon>Pavlovophyceae</taxon>
        <taxon>Pavlovales</taxon>
        <taxon>Pavlovaceae</taxon>
        <taxon>Diacronema</taxon>
    </lineage>
</organism>
<feature type="compositionally biased region" description="Low complexity" evidence="13">
    <location>
        <begin position="274"/>
        <end position="284"/>
    </location>
</feature>
<name>A0A8J5X5E5_DIALT</name>
<accession>A0A8J5X5E5</accession>
<dbReference type="PANTHER" id="PTHR47958">
    <property type="entry name" value="ATP-DEPENDENT RNA HELICASE DBP3"/>
    <property type="match status" value="1"/>
</dbReference>
<keyword evidence="17" id="KW-1185">Reference proteome</keyword>
<dbReference type="GO" id="GO:0003676">
    <property type="term" value="F:nucleic acid binding"/>
    <property type="evidence" value="ECO:0007669"/>
    <property type="project" value="InterPro"/>
</dbReference>
<protein>
    <recommendedName>
        <fullName evidence="3">RNA helicase</fullName>
        <ecNumber evidence="3">3.6.4.13</ecNumber>
    </recommendedName>
</protein>
<keyword evidence="9 12" id="KW-0067">ATP-binding</keyword>
<dbReference type="OrthoDB" id="18122at2759"/>
<dbReference type="PROSITE" id="PS00039">
    <property type="entry name" value="DEAD_ATP_HELICASE"/>
    <property type="match status" value="1"/>
</dbReference>
<dbReference type="GO" id="GO:0003724">
    <property type="term" value="F:RNA helicase activity"/>
    <property type="evidence" value="ECO:0007669"/>
    <property type="project" value="UniProtKB-EC"/>
</dbReference>
<comment type="caution">
    <text evidence="16">The sequence shown here is derived from an EMBL/GenBank/DDBJ whole genome shotgun (WGS) entry which is preliminary data.</text>
</comment>
<dbReference type="CDD" id="cd18787">
    <property type="entry name" value="SF2_C_DEAD"/>
    <property type="match status" value="1"/>
</dbReference>
<dbReference type="InterPro" id="IPR000629">
    <property type="entry name" value="RNA-helicase_DEAD-box_CS"/>
</dbReference>
<dbReference type="InterPro" id="IPR044742">
    <property type="entry name" value="DEAD/DEAH_RhlB"/>
</dbReference>
<dbReference type="EMBL" id="JAGTXO010000026">
    <property type="protein sequence ID" value="KAG8461426.1"/>
    <property type="molecule type" value="Genomic_DNA"/>
</dbReference>
<dbReference type="SMART" id="SM00490">
    <property type="entry name" value="HELICc"/>
    <property type="match status" value="1"/>
</dbReference>
<reference evidence="16" key="1">
    <citation type="submission" date="2021-05" db="EMBL/GenBank/DDBJ databases">
        <title>The genome of the haptophyte Pavlova lutheri (Diacronema luteri, Pavlovales) - a model for lipid biosynthesis in eukaryotic algae.</title>
        <authorList>
            <person name="Hulatt C.J."/>
            <person name="Posewitz M.C."/>
        </authorList>
    </citation>
    <scope>NUCLEOTIDE SEQUENCE</scope>
    <source>
        <strain evidence="16">NIVA-4/92</strain>
    </source>
</reference>
<dbReference type="InterPro" id="IPR011545">
    <property type="entry name" value="DEAD/DEAH_box_helicase_dom"/>
</dbReference>
<evidence type="ECO:0000313" key="17">
    <source>
        <dbReference type="Proteomes" id="UP000751190"/>
    </source>
</evidence>